<dbReference type="InterPro" id="IPR050901">
    <property type="entry name" value="BP-dep_ABC_trans_perm"/>
</dbReference>
<dbReference type="Proteomes" id="UP000547209">
    <property type="component" value="Unassembled WGS sequence"/>
</dbReference>
<dbReference type="PANTHER" id="PTHR32243">
    <property type="entry name" value="MALTOSE TRANSPORT SYSTEM PERMEASE-RELATED"/>
    <property type="match status" value="1"/>
</dbReference>
<evidence type="ECO:0000256" key="6">
    <source>
        <dbReference type="ARBA" id="ARBA00022692"/>
    </source>
</evidence>
<evidence type="ECO:0000256" key="3">
    <source>
        <dbReference type="ARBA" id="ARBA00022448"/>
    </source>
</evidence>
<keyword evidence="3 9" id="KW-0813">Transport</keyword>
<proteinExistence type="inferred from homology"/>
<protein>
    <submittedName>
        <fullName evidence="11">Carbohydrate ABC transporter permease</fullName>
    </submittedName>
</protein>
<feature type="transmembrane region" description="Helical" evidence="9">
    <location>
        <begin position="68"/>
        <end position="94"/>
    </location>
</feature>
<evidence type="ECO:0000256" key="5">
    <source>
        <dbReference type="ARBA" id="ARBA00022597"/>
    </source>
</evidence>
<sequence length="274" mass="29392">MTTKTARTGVKGLILVAFALWTVIPILMVVLTSFKKQKDIFTVPVKWLFVPTLDNYGKAFANGDFGAYFLNSAVVAAVSSLLSVGLGALCAYGLTAFGIRSAGLLTNFFMLGKLVPAVTMLLPLFVMIHAAGLLGTYVGPVLAHTAVNLPFVVWLAISFLKDVPPELEQAAQIDGCSKMQAFWRIVMPVILPGLTAAFILSMQYSWNELVFSLQLTNMDTYTLPVGISRFVGSVSVDWGKSSAAATMTMMPIIVIGFFIQKYLAEGTTGGAVKG</sequence>
<evidence type="ECO:0000259" key="10">
    <source>
        <dbReference type="PROSITE" id="PS50928"/>
    </source>
</evidence>
<keyword evidence="5" id="KW-0762">Sugar transport</keyword>
<keyword evidence="8 9" id="KW-0472">Membrane</keyword>
<accession>A0A7X0RNR3</accession>
<dbReference type="InterPro" id="IPR035906">
    <property type="entry name" value="MetI-like_sf"/>
</dbReference>
<dbReference type="PROSITE" id="PS50928">
    <property type="entry name" value="ABC_TM1"/>
    <property type="match status" value="1"/>
</dbReference>
<dbReference type="SUPFAM" id="SSF161098">
    <property type="entry name" value="MetI-like"/>
    <property type="match status" value="1"/>
</dbReference>
<evidence type="ECO:0000256" key="7">
    <source>
        <dbReference type="ARBA" id="ARBA00022989"/>
    </source>
</evidence>
<dbReference type="PANTHER" id="PTHR32243:SF50">
    <property type="entry name" value="MALTOSE_MALTODEXTRIN TRANSPORT SYSTEM PERMEASE PROTEIN MALG"/>
    <property type="match status" value="1"/>
</dbReference>
<keyword evidence="7 9" id="KW-1133">Transmembrane helix</keyword>
<feature type="transmembrane region" description="Helical" evidence="9">
    <location>
        <begin position="114"/>
        <end position="135"/>
    </location>
</feature>
<dbReference type="GO" id="GO:0055085">
    <property type="term" value="P:transmembrane transport"/>
    <property type="evidence" value="ECO:0007669"/>
    <property type="project" value="InterPro"/>
</dbReference>
<gene>
    <name evidence="11" type="ORF">H7C19_02015</name>
</gene>
<feature type="transmembrane region" description="Helical" evidence="9">
    <location>
        <begin position="12"/>
        <end position="34"/>
    </location>
</feature>
<evidence type="ECO:0000256" key="2">
    <source>
        <dbReference type="ARBA" id="ARBA00009047"/>
    </source>
</evidence>
<evidence type="ECO:0000256" key="8">
    <source>
        <dbReference type="ARBA" id="ARBA00023136"/>
    </source>
</evidence>
<feature type="transmembrane region" description="Helical" evidence="9">
    <location>
        <begin position="181"/>
        <end position="206"/>
    </location>
</feature>
<evidence type="ECO:0000313" key="11">
    <source>
        <dbReference type="EMBL" id="MBB6669454.1"/>
    </source>
</evidence>
<evidence type="ECO:0000313" key="12">
    <source>
        <dbReference type="Proteomes" id="UP000547209"/>
    </source>
</evidence>
<feature type="domain" description="ABC transmembrane type-1" evidence="10">
    <location>
        <begin position="69"/>
        <end position="259"/>
    </location>
</feature>
<dbReference type="RefSeq" id="WP_185140861.1">
    <property type="nucleotide sequence ID" value="NZ_JACJVP010000001.1"/>
</dbReference>
<evidence type="ECO:0000256" key="4">
    <source>
        <dbReference type="ARBA" id="ARBA00022475"/>
    </source>
</evidence>
<comment type="caution">
    <text evidence="11">The sequence shown here is derived from an EMBL/GenBank/DDBJ whole genome shotgun (WGS) entry which is preliminary data.</text>
</comment>
<dbReference type="CDD" id="cd06261">
    <property type="entry name" value="TM_PBP2"/>
    <property type="match status" value="1"/>
</dbReference>
<dbReference type="InterPro" id="IPR000515">
    <property type="entry name" value="MetI-like"/>
</dbReference>
<dbReference type="Pfam" id="PF00528">
    <property type="entry name" value="BPD_transp_1"/>
    <property type="match status" value="1"/>
</dbReference>
<feature type="transmembrane region" description="Helical" evidence="9">
    <location>
        <begin position="141"/>
        <end position="160"/>
    </location>
</feature>
<dbReference type="GO" id="GO:0005886">
    <property type="term" value="C:plasma membrane"/>
    <property type="evidence" value="ECO:0007669"/>
    <property type="project" value="UniProtKB-SubCell"/>
</dbReference>
<evidence type="ECO:0000256" key="9">
    <source>
        <dbReference type="RuleBase" id="RU363032"/>
    </source>
</evidence>
<organism evidence="11 12">
    <name type="scientific">Cohnella nanjingensis</name>
    <dbReference type="NCBI Taxonomy" id="1387779"/>
    <lineage>
        <taxon>Bacteria</taxon>
        <taxon>Bacillati</taxon>
        <taxon>Bacillota</taxon>
        <taxon>Bacilli</taxon>
        <taxon>Bacillales</taxon>
        <taxon>Paenibacillaceae</taxon>
        <taxon>Cohnella</taxon>
    </lineage>
</organism>
<dbReference type="AlphaFoldDB" id="A0A7X0RNR3"/>
<feature type="transmembrane region" description="Helical" evidence="9">
    <location>
        <begin position="241"/>
        <end position="259"/>
    </location>
</feature>
<keyword evidence="12" id="KW-1185">Reference proteome</keyword>
<comment type="similarity">
    <text evidence="2">Belongs to the binding-protein-dependent transport system permease family. MalFG subfamily.</text>
</comment>
<keyword evidence="6 9" id="KW-0812">Transmembrane</keyword>
<comment type="subcellular location">
    <subcellularLocation>
        <location evidence="1 9">Cell membrane</location>
        <topology evidence="1 9">Multi-pass membrane protein</topology>
    </subcellularLocation>
</comment>
<dbReference type="Gene3D" id="1.10.3720.10">
    <property type="entry name" value="MetI-like"/>
    <property type="match status" value="1"/>
</dbReference>
<evidence type="ECO:0000256" key="1">
    <source>
        <dbReference type="ARBA" id="ARBA00004651"/>
    </source>
</evidence>
<reference evidence="11 12" key="1">
    <citation type="submission" date="2020-08" db="EMBL/GenBank/DDBJ databases">
        <title>Cohnella phylogeny.</title>
        <authorList>
            <person name="Dunlap C."/>
        </authorList>
    </citation>
    <scope>NUCLEOTIDE SEQUENCE [LARGE SCALE GENOMIC DNA]</scope>
    <source>
        <strain evidence="11 12">DSM 28246</strain>
    </source>
</reference>
<dbReference type="EMBL" id="JACJVP010000001">
    <property type="protein sequence ID" value="MBB6669454.1"/>
    <property type="molecule type" value="Genomic_DNA"/>
</dbReference>
<keyword evidence="4" id="KW-1003">Cell membrane</keyword>
<name>A0A7X0RNR3_9BACL</name>